<dbReference type="EMBL" id="KR029597">
    <property type="protein sequence ID" value="AKH47699.1"/>
    <property type="molecule type" value="Genomic_DNA"/>
</dbReference>
<protein>
    <submittedName>
        <fullName evidence="1">Uncharacterized protein</fullName>
    </submittedName>
</protein>
<evidence type="ECO:0000313" key="1">
    <source>
        <dbReference type="EMBL" id="AKH47699.1"/>
    </source>
</evidence>
<reference evidence="1" key="1">
    <citation type="journal article" date="2015" name="Front. Microbiol.">
        <title>Combining genomic sequencing methods to explore viral diversity and reveal potential virus-host interactions.</title>
        <authorList>
            <person name="Chow C.E."/>
            <person name="Winget D.M."/>
            <person name="White R.A.III."/>
            <person name="Hallam S.J."/>
            <person name="Suttle C.A."/>
        </authorList>
    </citation>
    <scope>NUCLEOTIDE SEQUENCE</scope>
    <source>
        <strain evidence="1">Oxic1_2</strain>
    </source>
</reference>
<reference evidence="1" key="2">
    <citation type="submission" date="2015-03" db="EMBL/GenBank/DDBJ databases">
        <authorList>
            <person name="Chow C.-E.T."/>
            <person name="Winget D.M."/>
            <person name="White R.A.III."/>
            <person name="Hallam S.J."/>
            <person name="Suttle C.A."/>
        </authorList>
    </citation>
    <scope>NUCLEOTIDE SEQUENCE</scope>
    <source>
        <strain evidence="1">Oxic1_2</strain>
    </source>
</reference>
<proteinExistence type="predicted"/>
<accession>A0A0F7L582</accession>
<organism evidence="1">
    <name type="scientific">uncultured marine virus</name>
    <dbReference type="NCBI Taxonomy" id="186617"/>
    <lineage>
        <taxon>Viruses</taxon>
        <taxon>environmental samples</taxon>
    </lineage>
</organism>
<name>A0A0F7L582_9VIRU</name>
<sequence length="59" mass="6701">MTKRVEQLGEMIVRAITYPIRATIGVCQCIHKSTPDTLDDCMPFEIKKKEDKDADKTTS</sequence>